<dbReference type="AlphaFoldDB" id="A0A9P0KEK6"/>
<evidence type="ECO:0000313" key="4">
    <source>
        <dbReference type="EMBL" id="CAH1973114.1"/>
    </source>
</evidence>
<dbReference type="Proteomes" id="UP001152888">
    <property type="component" value="Unassembled WGS sequence"/>
</dbReference>
<dbReference type="EMBL" id="CAKOFQ010006805">
    <property type="protein sequence ID" value="CAH1973114.1"/>
    <property type="molecule type" value="Genomic_DNA"/>
</dbReference>
<feature type="domain" description="Nose resistant-to-fluoxetine protein N-terminal" evidence="3">
    <location>
        <begin position="37"/>
        <end position="160"/>
    </location>
</feature>
<keyword evidence="2" id="KW-0732">Signal</keyword>
<feature type="transmembrane region" description="Helical" evidence="1">
    <location>
        <begin position="172"/>
        <end position="195"/>
    </location>
</feature>
<feature type="transmembrane region" description="Helical" evidence="1">
    <location>
        <begin position="488"/>
        <end position="511"/>
    </location>
</feature>
<dbReference type="OrthoDB" id="118951at2759"/>
<dbReference type="PANTHER" id="PTHR11161">
    <property type="entry name" value="O-ACYLTRANSFERASE"/>
    <property type="match status" value="1"/>
</dbReference>
<feature type="transmembrane region" description="Helical" evidence="1">
    <location>
        <begin position="603"/>
        <end position="624"/>
    </location>
</feature>
<feature type="chain" id="PRO_5040187608" description="Nose resistant-to-fluoxetine protein N-terminal domain-containing protein" evidence="2">
    <location>
        <begin position="19"/>
        <end position="630"/>
    </location>
</feature>
<keyword evidence="1" id="KW-0812">Transmembrane</keyword>
<feature type="transmembrane region" description="Helical" evidence="1">
    <location>
        <begin position="460"/>
        <end position="476"/>
    </location>
</feature>
<dbReference type="InterPro" id="IPR002656">
    <property type="entry name" value="Acyl_transf_3_dom"/>
</dbReference>
<keyword evidence="1" id="KW-1133">Transmembrane helix</keyword>
<feature type="transmembrane region" description="Helical" evidence="1">
    <location>
        <begin position="317"/>
        <end position="335"/>
    </location>
</feature>
<organism evidence="4 5">
    <name type="scientific">Acanthoscelides obtectus</name>
    <name type="common">Bean weevil</name>
    <name type="synonym">Bruchus obtectus</name>
    <dbReference type="NCBI Taxonomy" id="200917"/>
    <lineage>
        <taxon>Eukaryota</taxon>
        <taxon>Metazoa</taxon>
        <taxon>Ecdysozoa</taxon>
        <taxon>Arthropoda</taxon>
        <taxon>Hexapoda</taxon>
        <taxon>Insecta</taxon>
        <taxon>Pterygota</taxon>
        <taxon>Neoptera</taxon>
        <taxon>Endopterygota</taxon>
        <taxon>Coleoptera</taxon>
        <taxon>Polyphaga</taxon>
        <taxon>Cucujiformia</taxon>
        <taxon>Chrysomeloidea</taxon>
        <taxon>Chrysomelidae</taxon>
        <taxon>Bruchinae</taxon>
        <taxon>Bruchini</taxon>
        <taxon>Acanthoscelides</taxon>
    </lineage>
</organism>
<keyword evidence="5" id="KW-1185">Reference proteome</keyword>
<gene>
    <name evidence="4" type="ORF">ACAOBT_LOCUS10368</name>
</gene>
<dbReference type="Pfam" id="PF01757">
    <property type="entry name" value="Acyl_transf_3"/>
    <property type="match status" value="1"/>
</dbReference>
<feature type="signal peptide" evidence="2">
    <location>
        <begin position="1"/>
        <end position="18"/>
    </location>
</feature>
<dbReference type="Pfam" id="PF20146">
    <property type="entry name" value="NRF"/>
    <property type="match status" value="1"/>
</dbReference>
<dbReference type="PANTHER" id="PTHR11161:SF0">
    <property type="entry name" value="O-ACYLTRANSFERASE LIKE PROTEIN"/>
    <property type="match status" value="1"/>
</dbReference>
<sequence>MKFLCIFLVLILANFVNSDYKDLIHQMVKNAAKSENKTECDKALNKLLNNILHPKLDDLWGYKMIDSSSSIIPDGILLGNFGSMGNFEECLSIVSKDHTIKGQYCLKLVLPIPNLDKEFKELADGLIGYPVALCVPRQCSAEEINEKYKLFPDSHFYCHTEENRYPPMTKGVIATICFLCTMGLMMVLSTAYDVYCRQNGKAPASPALIAFSVYTNTLRLMDTKNKSDLSCISGIKFFSMIWIVLGHVFTGYLVSPFMNLIDILDYEKTTRAMFQHGTTFAVDTFLCLAGLLVVYNFLQAMQSGKKFNIFLFYLHRYLRLTPALAALILVTVYLLDYMGSGPRWALMRELFQKQCEKYWWTSLLYIQNYANEQNNICLSHTWYLSVDTQLYFFSPILLILLWKYPTAGITLLISATFGSMVAVAYLTYEYKLPALYNSILIWANLKDFTAKYYFKTHTRMSAYLIGAIAGYILHVLKGKKYHISRKLLLVIWTAMLALMLGCIFAGHDTMLGPEYRKWDHVFYNTFVRPTWSIFIAWMVVACVLGHGGIINSFLSNKIFQVLSRFSYSVYLIHFVEICLWELSRKTGVYFTEVGMLFDFWGHFMFSLIISYIWVLAFEAPVTALEKLLLR</sequence>
<feature type="transmembrane region" description="Helical" evidence="1">
    <location>
        <begin position="274"/>
        <end position="297"/>
    </location>
</feature>
<feature type="transmembrane region" description="Helical" evidence="1">
    <location>
        <begin position="565"/>
        <end position="583"/>
    </location>
</feature>
<feature type="transmembrane region" description="Helical" evidence="1">
    <location>
        <begin position="531"/>
        <end position="553"/>
    </location>
</feature>
<evidence type="ECO:0000313" key="5">
    <source>
        <dbReference type="Proteomes" id="UP001152888"/>
    </source>
</evidence>
<dbReference type="GO" id="GO:0016747">
    <property type="term" value="F:acyltransferase activity, transferring groups other than amino-acyl groups"/>
    <property type="evidence" value="ECO:0007669"/>
    <property type="project" value="InterPro"/>
</dbReference>
<dbReference type="InterPro" id="IPR006621">
    <property type="entry name" value="Nose-resist-to-fluoxetine_N"/>
</dbReference>
<comment type="caution">
    <text evidence="4">The sequence shown here is derived from an EMBL/GenBank/DDBJ whole genome shotgun (WGS) entry which is preliminary data.</text>
</comment>
<dbReference type="InterPro" id="IPR052728">
    <property type="entry name" value="O2_lipid_transport_reg"/>
</dbReference>
<evidence type="ECO:0000256" key="2">
    <source>
        <dbReference type="SAM" id="SignalP"/>
    </source>
</evidence>
<reference evidence="4" key="1">
    <citation type="submission" date="2022-03" db="EMBL/GenBank/DDBJ databases">
        <authorList>
            <person name="Sayadi A."/>
        </authorList>
    </citation>
    <scope>NUCLEOTIDE SEQUENCE</scope>
</reference>
<evidence type="ECO:0000256" key="1">
    <source>
        <dbReference type="SAM" id="Phobius"/>
    </source>
</evidence>
<feature type="transmembrane region" description="Helical" evidence="1">
    <location>
        <begin position="229"/>
        <end position="254"/>
    </location>
</feature>
<keyword evidence="1" id="KW-0472">Membrane</keyword>
<protein>
    <recommendedName>
        <fullName evidence="3">Nose resistant-to-fluoxetine protein N-terminal domain-containing protein</fullName>
    </recommendedName>
</protein>
<dbReference type="SMART" id="SM00703">
    <property type="entry name" value="NRF"/>
    <property type="match status" value="1"/>
</dbReference>
<accession>A0A9P0KEK6</accession>
<proteinExistence type="predicted"/>
<evidence type="ECO:0000259" key="3">
    <source>
        <dbReference type="SMART" id="SM00703"/>
    </source>
</evidence>
<name>A0A9P0KEK6_ACAOB</name>